<dbReference type="InterPro" id="IPR006523">
    <property type="entry name" value="RinA"/>
</dbReference>
<evidence type="ECO:0000313" key="1">
    <source>
        <dbReference type="EMBL" id="DAD69999.1"/>
    </source>
</evidence>
<dbReference type="NCBIfam" id="TIGR01636">
    <property type="entry name" value="phage_rinA"/>
    <property type="match status" value="1"/>
</dbReference>
<proteinExistence type="predicted"/>
<accession>A0A8S5LJG9</accession>
<sequence length="148" mass="17582">MNDKAFKETEYYLYNHKNLEALNNITDIKIKALKNDISLRAIGYEEKTGPTNKFNSDVENEVVRREKIIIPEIEKLELEKNKRIMIAGIVDNFLMTLDEYQKQIIELRYFTKPKTSWISIAQQLNKSEPQCQRDKNQLVDQLYKLINR</sequence>
<reference evidence="1" key="1">
    <citation type="journal article" date="2021" name="Proc. Natl. Acad. Sci. U.S.A.">
        <title>A Catalog of Tens of Thousands of Viruses from Human Metagenomes Reveals Hidden Associations with Chronic Diseases.</title>
        <authorList>
            <person name="Tisza M.J."/>
            <person name="Buck C.B."/>
        </authorList>
    </citation>
    <scope>NUCLEOTIDE SEQUENCE</scope>
    <source>
        <strain evidence="1">Ct6F13</strain>
    </source>
</reference>
<dbReference type="EMBL" id="BK015859">
    <property type="protein sequence ID" value="DAD69999.1"/>
    <property type="molecule type" value="Genomic_DNA"/>
</dbReference>
<name>A0A8S5LJG9_9CAUD</name>
<organism evidence="1">
    <name type="scientific">Myoviridae sp. ct6F13</name>
    <dbReference type="NCBI Taxonomy" id="2827602"/>
    <lineage>
        <taxon>Viruses</taxon>
        <taxon>Duplodnaviria</taxon>
        <taxon>Heunggongvirae</taxon>
        <taxon>Uroviricota</taxon>
        <taxon>Caudoviricetes</taxon>
    </lineage>
</organism>
<protein>
    <submittedName>
        <fullName evidence="1">Transcriptional activator</fullName>
    </submittedName>
</protein>